<proteinExistence type="predicted"/>
<evidence type="ECO:0000313" key="2">
    <source>
        <dbReference type="EMBL" id="CAD6213789.1"/>
    </source>
</evidence>
<dbReference type="EMBL" id="CAJGYO010000002">
    <property type="protein sequence ID" value="CAD6213789.1"/>
    <property type="molecule type" value="Genomic_DNA"/>
</dbReference>
<accession>A0A811MUJ2</accession>
<feature type="chain" id="PRO_5032396583" description="Pollen Ole e 1 allergen and extensin family protein" evidence="1">
    <location>
        <begin position="28"/>
        <end position="205"/>
    </location>
</feature>
<comment type="caution">
    <text evidence="2">The sequence shown here is derived from an EMBL/GenBank/DDBJ whole genome shotgun (WGS) entry which is preliminary data.</text>
</comment>
<reference evidence="2" key="1">
    <citation type="submission" date="2020-10" db="EMBL/GenBank/DDBJ databases">
        <authorList>
            <person name="Han B."/>
            <person name="Lu T."/>
            <person name="Zhao Q."/>
            <person name="Huang X."/>
            <person name="Zhao Y."/>
        </authorList>
    </citation>
    <scope>NUCLEOTIDE SEQUENCE</scope>
</reference>
<dbReference type="PANTHER" id="PTHR47273">
    <property type="entry name" value="EXPRESSED PROTEIN"/>
    <property type="match status" value="1"/>
</dbReference>
<evidence type="ECO:0008006" key="4">
    <source>
        <dbReference type="Google" id="ProtNLM"/>
    </source>
</evidence>
<dbReference type="PANTHER" id="PTHR47273:SF6">
    <property type="entry name" value="POLLEN OLE E 1 ALLERGEN AND EXTENSIN FAMILY PROTEIN"/>
    <property type="match status" value="1"/>
</dbReference>
<protein>
    <recommendedName>
        <fullName evidence="4">Pollen Ole e 1 allergen and extensin family protein</fullName>
    </recommendedName>
</protein>
<sequence>MLRRRARDPAAVLILPAILLLAAAAAAAVAMAAEEALPLPMPMPMEVYFTPAELARIAGYGEEPLSSVSVSGQLTCELCLRPGSHLLTLEMPGAKVAVSCRSERTPNNQLDSSAFATTDEYGNFTIDLPPQLHATPDLEKACTVRVLQLPADSCRLRHRTGDTYGLRLSSVEDGVRAYTAGVIRLQDSATPSDHCVGVEHMSQRR</sequence>
<name>A0A811MUJ2_9POAL</name>
<dbReference type="Proteomes" id="UP000604825">
    <property type="component" value="Unassembled WGS sequence"/>
</dbReference>
<evidence type="ECO:0000313" key="3">
    <source>
        <dbReference type="Proteomes" id="UP000604825"/>
    </source>
</evidence>
<dbReference type="Pfam" id="PF01190">
    <property type="entry name" value="Pollen_Ole_e_1"/>
    <property type="match status" value="1"/>
</dbReference>
<feature type="signal peptide" evidence="1">
    <location>
        <begin position="1"/>
        <end position="27"/>
    </location>
</feature>
<dbReference type="AlphaFoldDB" id="A0A811MUJ2"/>
<dbReference type="OrthoDB" id="744797at2759"/>
<keyword evidence="3" id="KW-1185">Reference proteome</keyword>
<keyword evidence="1" id="KW-0732">Signal</keyword>
<evidence type="ECO:0000256" key="1">
    <source>
        <dbReference type="SAM" id="SignalP"/>
    </source>
</evidence>
<gene>
    <name evidence="2" type="ORF">NCGR_LOCUS9306</name>
</gene>
<organism evidence="2 3">
    <name type="scientific">Miscanthus lutarioriparius</name>
    <dbReference type="NCBI Taxonomy" id="422564"/>
    <lineage>
        <taxon>Eukaryota</taxon>
        <taxon>Viridiplantae</taxon>
        <taxon>Streptophyta</taxon>
        <taxon>Embryophyta</taxon>
        <taxon>Tracheophyta</taxon>
        <taxon>Spermatophyta</taxon>
        <taxon>Magnoliopsida</taxon>
        <taxon>Liliopsida</taxon>
        <taxon>Poales</taxon>
        <taxon>Poaceae</taxon>
        <taxon>PACMAD clade</taxon>
        <taxon>Panicoideae</taxon>
        <taxon>Andropogonodae</taxon>
        <taxon>Andropogoneae</taxon>
        <taxon>Saccharinae</taxon>
        <taxon>Miscanthus</taxon>
    </lineage>
</organism>